<name>A0A059PYB0_9CLOT</name>
<organism evidence="5">
    <name type="scientific">Clostridium baratii</name>
    <dbReference type="NCBI Taxonomy" id="1561"/>
    <lineage>
        <taxon>Bacteria</taxon>
        <taxon>Bacillati</taxon>
        <taxon>Bacillota</taxon>
        <taxon>Clostridia</taxon>
        <taxon>Eubacteriales</taxon>
        <taxon>Clostridiaceae</taxon>
        <taxon>Clostridium</taxon>
    </lineage>
</organism>
<evidence type="ECO:0000256" key="2">
    <source>
        <dbReference type="ARBA" id="ARBA00035010"/>
    </source>
</evidence>
<dbReference type="InterPro" id="IPR010567">
    <property type="entry name" value="OrfX2/OrfX3/P47"/>
</dbReference>
<dbReference type="Pfam" id="PF26543">
    <property type="entry name" value="Orfx2_N"/>
    <property type="match status" value="1"/>
</dbReference>
<proteinExistence type="inferred from homology"/>
<accession>A0A059PYB0</accession>
<evidence type="ECO:0000256" key="1">
    <source>
        <dbReference type="ARBA" id="ARBA00023026"/>
    </source>
</evidence>
<dbReference type="AlphaFoldDB" id="A0A059PYB0"/>
<evidence type="ECO:0000259" key="3">
    <source>
        <dbReference type="Pfam" id="PF06597"/>
    </source>
</evidence>
<dbReference type="Pfam" id="PF06597">
    <property type="entry name" value="Clostridium_P47"/>
    <property type="match status" value="1"/>
</dbReference>
<evidence type="ECO:0000259" key="4">
    <source>
        <dbReference type="Pfam" id="PF26543"/>
    </source>
</evidence>
<sequence>MNKLEPFVYYDWKKTILKNKKENYSINEIVPKTFYKELNGGKVFKSKLNGTWKSWHLTDEAEGPHPILKCTIDDGYLEISTKDSYEKHSLKDVEIKICMTIRPNSDGTYSLYKDSFYIKNNSLNVSESDLIISHHLDKLILTYFKDNLKPIELFINNSRIQTKTEENLSLLGWDIESAISYTNMNEIIKKDNLYEKKFHQYIKVRRNEFTIDGTFGPWQMTTGADGQNIRFKCPIESATYTINEDKYIAKPDNFIIIQVDLKYFDSKTTITDPTGLNNGQQFNLKVKTDNTENLNNVIISGSNITDVNDEFYPEDSSSLELVFRKWFNENIAKFEQIFSYILLNETAKDPNYQWLKPTQISYGSASKTKITDENTEIPDLDKSVFAAMAMVENHENNSPDHAVDGRLLKNSNSQCAFAISMPEFLEHFLLTGLQATQINPLNTFEVYKENLMITNKEKMNFGKIEANNTQVDTIIEKNNFQLSIQNNKIIIEIIDATWQQVKGVTGHFNYRQAYNLTLKKVNNEYKPIIVEDGEPILSYMVTEEAWKLKQDAIISGVTSIFTSVLLGAATQYGANKFSKFLQSKVKKSNNKVSIKLNSSESKYLWDNMDVDPTYLKNVKIKNSKEAWTELDNMSLNGSTSSQNILLMKNTAKPFGQRIKVLGIKLLAGVIASFGYSLGAALPSVLKDIINANINNDFNVLPGVQAFAQECLGAVQWPDNSELKVDFAALQGVYLLRGNLVKNNTLDKK</sequence>
<reference evidence="5" key="1">
    <citation type="journal article" date="2014" name="PLoS ONE">
        <title>Arrangement of the Clostridium baratii F7 Toxin Gene Cluster with Identification of a sigma Factor That Recognizes the Botulinum Toxin Gene Cluster Promoters.</title>
        <authorList>
            <person name="Dover N."/>
            <person name="Barash J.R."/>
            <person name="Burke J.N."/>
            <person name="Hill K.K."/>
            <person name="Detter J.C."/>
            <person name="Arnon S.S."/>
        </authorList>
    </citation>
    <scope>NUCLEOTIDE SEQUENCE</scope>
    <source>
        <strain evidence="5">IBCA03-0045</strain>
    </source>
</reference>
<dbReference type="InterPro" id="IPR058824">
    <property type="entry name" value="Orfx2_N"/>
</dbReference>
<dbReference type="EMBL" id="JX847735">
    <property type="protein sequence ID" value="AGR53836.1"/>
    <property type="molecule type" value="Genomic_DNA"/>
</dbReference>
<feature type="domain" description="Protein OrfX2/OrfX3/P47" evidence="3">
    <location>
        <begin position="171"/>
        <end position="546"/>
    </location>
</feature>
<evidence type="ECO:0000313" key="5">
    <source>
        <dbReference type="EMBL" id="AGR53836.1"/>
    </source>
</evidence>
<protein>
    <submittedName>
        <fullName evidence="5">Toxin complex component ORF-X2</fullName>
    </submittedName>
</protein>
<comment type="similarity">
    <text evidence="2">Belongs to the TULIP P47 family.</text>
</comment>
<keyword evidence="1" id="KW-0843">Virulence</keyword>
<feature type="domain" description="Orfx2 N-terminal TULIPs" evidence="4">
    <location>
        <begin position="1"/>
        <end position="167"/>
    </location>
</feature>